<dbReference type="RefSeq" id="XP_024662548.1">
    <property type="nucleotide sequence ID" value="XM_024806780.1"/>
</dbReference>
<dbReference type="PROSITE" id="PS52002">
    <property type="entry name" value="SM"/>
    <property type="match status" value="1"/>
</dbReference>
<evidence type="ECO:0000256" key="11">
    <source>
        <dbReference type="SAM" id="MobiDB-lite"/>
    </source>
</evidence>
<dbReference type="GO" id="GO:0005686">
    <property type="term" value="C:U2 snRNP"/>
    <property type="evidence" value="ECO:0007669"/>
    <property type="project" value="TreeGrafter"/>
</dbReference>
<evidence type="ECO:0000256" key="8">
    <source>
        <dbReference type="ARBA" id="ARBA00023242"/>
    </source>
</evidence>
<dbReference type="GO" id="GO:0005685">
    <property type="term" value="C:U1 snRNP"/>
    <property type="evidence" value="ECO:0007669"/>
    <property type="project" value="TreeGrafter"/>
</dbReference>
<evidence type="ECO:0000256" key="4">
    <source>
        <dbReference type="ARBA" id="ARBA00022490"/>
    </source>
</evidence>
<dbReference type="Pfam" id="PF01423">
    <property type="entry name" value="LSM"/>
    <property type="match status" value="1"/>
</dbReference>
<accession>A0A2T0FC67</accession>
<dbReference type="InterPro" id="IPR001163">
    <property type="entry name" value="Sm_dom_euk/arc"/>
</dbReference>
<sequence>MAKTKLSDLINRPIRVFLSDNSEVSGELLAFDGYMNLVIADAQEVSRTRKGVEQTRTLGLIVLRGERVLSTTPAGPAQDRQGRLQTNLDSSVAL</sequence>
<feature type="region of interest" description="Disordered" evidence="11">
    <location>
        <begin position="71"/>
        <end position="94"/>
    </location>
</feature>
<dbReference type="GeneID" id="36513971"/>
<dbReference type="OrthoDB" id="2020720at2759"/>
<feature type="domain" description="Sm" evidence="12">
    <location>
        <begin position="1"/>
        <end position="77"/>
    </location>
</feature>
<dbReference type="InterPro" id="IPR047575">
    <property type="entry name" value="Sm"/>
</dbReference>
<keyword evidence="5" id="KW-0507">mRNA processing</keyword>
<evidence type="ECO:0000313" key="13">
    <source>
        <dbReference type="EMBL" id="PRT52602.1"/>
    </source>
</evidence>
<keyword evidence="8" id="KW-0539">Nucleus</keyword>
<dbReference type="Gene3D" id="2.30.30.100">
    <property type="match status" value="1"/>
</dbReference>
<evidence type="ECO:0000256" key="9">
    <source>
        <dbReference type="ARBA" id="ARBA00023274"/>
    </source>
</evidence>
<dbReference type="GO" id="GO:0070990">
    <property type="term" value="F:snRNP binding"/>
    <property type="evidence" value="ECO:0007669"/>
    <property type="project" value="TreeGrafter"/>
</dbReference>
<evidence type="ECO:0000313" key="14">
    <source>
        <dbReference type="Proteomes" id="UP000238350"/>
    </source>
</evidence>
<comment type="subcellular location">
    <subcellularLocation>
        <location evidence="2">Cytoplasm</location>
    </subcellularLocation>
    <subcellularLocation>
        <location evidence="1">Nucleus</location>
    </subcellularLocation>
</comment>
<keyword evidence="14" id="KW-1185">Reference proteome</keyword>
<evidence type="ECO:0000256" key="2">
    <source>
        <dbReference type="ARBA" id="ARBA00004496"/>
    </source>
</evidence>
<name>A0A2T0FC67_9ASCO</name>
<evidence type="ECO:0000256" key="1">
    <source>
        <dbReference type="ARBA" id="ARBA00004123"/>
    </source>
</evidence>
<dbReference type="STRING" id="45607.A0A2T0FC67"/>
<dbReference type="SUPFAM" id="SSF50182">
    <property type="entry name" value="Sm-like ribonucleoproteins"/>
    <property type="match status" value="1"/>
</dbReference>
<dbReference type="InterPro" id="IPR010920">
    <property type="entry name" value="LSM_dom_sf"/>
</dbReference>
<gene>
    <name evidence="13" type="ORF">B9G98_00222</name>
</gene>
<dbReference type="GO" id="GO:0005687">
    <property type="term" value="C:U4 snRNP"/>
    <property type="evidence" value="ECO:0007669"/>
    <property type="project" value="TreeGrafter"/>
</dbReference>
<dbReference type="PANTHER" id="PTHR10701">
    <property type="entry name" value="SMALL NUCLEAR RIBONUCLEOPROTEIN-ASSOCIATED PROTEIN B AND N"/>
    <property type="match status" value="1"/>
</dbReference>
<evidence type="ECO:0000256" key="6">
    <source>
        <dbReference type="ARBA" id="ARBA00022884"/>
    </source>
</evidence>
<dbReference type="Proteomes" id="UP000238350">
    <property type="component" value="Unassembled WGS sequence"/>
</dbReference>
<dbReference type="GO" id="GO:0005737">
    <property type="term" value="C:cytoplasm"/>
    <property type="evidence" value="ECO:0007669"/>
    <property type="project" value="UniProtKB-SubCell"/>
</dbReference>
<evidence type="ECO:0000259" key="12">
    <source>
        <dbReference type="PROSITE" id="PS52002"/>
    </source>
</evidence>
<dbReference type="GO" id="GO:0005682">
    <property type="term" value="C:U5 snRNP"/>
    <property type="evidence" value="ECO:0007669"/>
    <property type="project" value="TreeGrafter"/>
</dbReference>
<feature type="compositionally biased region" description="Polar residues" evidence="11">
    <location>
        <begin position="83"/>
        <end position="94"/>
    </location>
</feature>
<protein>
    <recommendedName>
        <fullName evidence="10">Sm protein B</fullName>
    </recommendedName>
</protein>
<dbReference type="GO" id="GO:0003723">
    <property type="term" value="F:RNA binding"/>
    <property type="evidence" value="ECO:0007669"/>
    <property type="project" value="UniProtKB-KW"/>
</dbReference>
<dbReference type="GO" id="GO:0071013">
    <property type="term" value="C:catalytic step 2 spliceosome"/>
    <property type="evidence" value="ECO:0007669"/>
    <property type="project" value="TreeGrafter"/>
</dbReference>
<evidence type="ECO:0000256" key="7">
    <source>
        <dbReference type="ARBA" id="ARBA00023187"/>
    </source>
</evidence>
<comment type="similarity">
    <text evidence="3">Belongs to the snRNP SmB/SmN family.</text>
</comment>
<dbReference type="AlphaFoldDB" id="A0A2T0FC67"/>
<dbReference type="SMART" id="SM00651">
    <property type="entry name" value="Sm"/>
    <property type="match status" value="1"/>
</dbReference>
<organism evidence="13 14">
    <name type="scientific">Wickerhamiella sorbophila</name>
    <dbReference type="NCBI Taxonomy" id="45607"/>
    <lineage>
        <taxon>Eukaryota</taxon>
        <taxon>Fungi</taxon>
        <taxon>Dikarya</taxon>
        <taxon>Ascomycota</taxon>
        <taxon>Saccharomycotina</taxon>
        <taxon>Dipodascomycetes</taxon>
        <taxon>Dipodascales</taxon>
        <taxon>Trichomonascaceae</taxon>
        <taxon>Wickerhamiella</taxon>
    </lineage>
</organism>
<evidence type="ECO:0000256" key="10">
    <source>
        <dbReference type="ARBA" id="ARBA00041355"/>
    </source>
</evidence>
<dbReference type="GO" id="GO:0046540">
    <property type="term" value="C:U4/U6 x U5 tri-snRNP complex"/>
    <property type="evidence" value="ECO:0007669"/>
    <property type="project" value="TreeGrafter"/>
</dbReference>
<evidence type="ECO:0000256" key="5">
    <source>
        <dbReference type="ARBA" id="ARBA00022664"/>
    </source>
</evidence>
<keyword evidence="9 13" id="KW-0687">Ribonucleoprotein</keyword>
<keyword evidence="7" id="KW-0508">mRNA splicing</keyword>
<evidence type="ECO:0000256" key="3">
    <source>
        <dbReference type="ARBA" id="ARBA00009123"/>
    </source>
</evidence>
<keyword evidence="4" id="KW-0963">Cytoplasm</keyword>
<reference evidence="13 14" key="1">
    <citation type="submission" date="2017-04" db="EMBL/GenBank/DDBJ databases">
        <title>Genome sequencing of [Candida] sorbophila.</title>
        <authorList>
            <person name="Ahn J.O."/>
        </authorList>
    </citation>
    <scope>NUCLEOTIDE SEQUENCE [LARGE SCALE GENOMIC DNA]</scope>
    <source>
        <strain evidence="13 14">DS02</strain>
    </source>
</reference>
<dbReference type="EMBL" id="NDIQ01000001">
    <property type="protein sequence ID" value="PRT52602.1"/>
    <property type="molecule type" value="Genomic_DNA"/>
</dbReference>
<proteinExistence type="inferred from homology"/>
<keyword evidence="6" id="KW-0694">RNA-binding</keyword>
<dbReference type="GO" id="GO:0071004">
    <property type="term" value="C:U2-type prespliceosome"/>
    <property type="evidence" value="ECO:0007669"/>
    <property type="project" value="TreeGrafter"/>
</dbReference>
<dbReference type="GO" id="GO:0000398">
    <property type="term" value="P:mRNA splicing, via spliceosome"/>
    <property type="evidence" value="ECO:0007669"/>
    <property type="project" value="TreeGrafter"/>
</dbReference>
<dbReference type="PANTHER" id="PTHR10701:SF0">
    <property type="entry name" value="SMALL NUCLEAR RIBONUCLEOPROTEIN-ASSOCIATED PROTEIN B"/>
    <property type="match status" value="1"/>
</dbReference>
<comment type="caution">
    <text evidence="13">The sequence shown here is derived from an EMBL/GenBank/DDBJ whole genome shotgun (WGS) entry which is preliminary data.</text>
</comment>
<dbReference type="InterPro" id="IPR050914">
    <property type="entry name" value="snRNP_SmB/NAA38-like"/>
</dbReference>